<sequence length="138" mass="15647">MDIRCSLPTRLPGYAFDKQSNSLIGTFAPLFNSRTNVILKGANVSWVSSDSRADCLNDSCFGGPDYYSQPFNTRLSGGIVFFKQLGTQNAQDASEYFQIRRRWILFTNAYFFNFYLHLHQSNHSISIMDGMDFSLAGQ</sequence>
<reference evidence="2" key="1">
    <citation type="submission" date="2011-08" db="EMBL/GenBank/DDBJ databases">
        <authorList>
            <person name="Rombauts S."/>
        </authorList>
    </citation>
    <scope>NUCLEOTIDE SEQUENCE</scope>
    <source>
        <strain evidence="2">London</strain>
    </source>
</reference>
<dbReference type="EMBL" id="CAEY01000425">
    <property type="status" value="NOT_ANNOTATED_CDS"/>
    <property type="molecule type" value="Genomic_DNA"/>
</dbReference>
<dbReference type="Proteomes" id="UP000015104">
    <property type="component" value="Unassembled WGS sequence"/>
</dbReference>
<protein>
    <submittedName>
        <fullName evidence="1">Uncharacterized protein</fullName>
    </submittedName>
</protein>
<dbReference type="AlphaFoldDB" id="T1KSH5"/>
<dbReference type="HOGENOM" id="CLU_2280942_0_0_1"/>
<evidence type="ECO:0000313" key="1">
    <source>
        <dbReference type="EnsemblMetazoa" id="tetur19g03160.1"/>
    </source>
</evidence>
<accession>T1KSH5</accession>
<dbReference type="EnsemblMetazoa" id="tetur19g03160.1">
    <property type="protein sequence ID" value="tetur19g03160.1"/>
    <property type="gene ID" value="tetur19g03160"/>
</dbReference>
<reference evidence="1" key="2">
    <citation type="submission" date="2015-06" db="UniProtKB">
        <authorList>
            <consortium name="EnsemblMetazoa"/>
        </authorList>
    </citation>
    <scope>IDENTIFICATION</scope>
</reference>
<keyword evidence="2" id="KW-1185">Reference proteome</keyword>
<name>T1KSH5_TETUR</name>
<evidence type="ECO:0000313" key="2">
    <source>
        <dbReference type="Proteomes" id="UP000015104"/>
    </source>
</evidence>
<organism evidence="1 2">
    <name type="scientific">Tetranychus urticae</name>
    <name type="common">Two-spotted spider mite</name>
    <dbReference type="NCBI Taxonomy" id="32264"/>
    <lineage>
        <taxon>Eukaryota</taxon>
        <taxon>Metazoa</taxon>
        <taxon>Ecdysozoa</taxon>
        <taxon>Arthropoda</taxon>
        <taxon>Chelicerata</taxon>
        <taxon>Arachnida</taxon>
        <taxon>Acari</taxon>
        <taxon>Acariformes</taxon>
        <taxon>Trombidiformes</taxon>
        <taxon>Prostigmata</taxon>
        <taxon>Eleutherengona</taxon>
        <taxon>Raphignathae</taxon>
        <taxon>Tetranychoidea</taxon>
        <taxon>Tetranychidae</taxon>
        <taxon>Tetranychus</taxon>
    </lineage>
</organism>
<proteinExistence type="predicted"/>